<organism evidence="1">
    <name type="scientific">Arundo donax</name>
    <name type="common">Giant reed</name>
    <name type="synonym">Donax arundinaceus</name>
    <dbReference type="NCBI Taxonomy" id="35708"/>
    <lineage>
        <taxon>Eukaryota</taxon>
        <taxon>Viridiplantae</taxon>
        <taxon>Streptophyta</taxon>
        <taxon>Embryophyta</taxon>
        <taxon>Tracheophyta</taxon>
        <taxon>Spermatophyta</taxon>
        <taxon>Magnoliopsida</taxon>
        <taxon>Liliopsida</taxon>
        <taxon>Poales</taxon>
        <taxon>Poaceae</taxon>
        <taxon>PACMAD clade</taxon>
        <taxon>Arundinoideae</taxon>
        <taxon>Arundineae</taxon>
        <taxon>Arundo</taxon>
    </lineage>
</organism>
<accession>A0A0A9GCY9</accession>
<sequence length="157" mass="16815">MGSLVEYQELCVGDLIGRRLAWGSPCQTCEGGARRRGPLLAGREGVMLVRSGPTIVQYGSGFSAAPLRMTEAAAQLLHLTQDDAMLALDSLLQEEQVLEDVTGSATGTWCAYTSAKKVVCSREVYALRRAPMSSISTSGVVASGRRAVERPSICQHR</sequence>
<protein>
    <submittedName>
        <fullName evidence="1">Uncharacterized protein</fullName>
    </submittedName>
</protein>
<proteinExistence type="predicted"/>
<name>A0A0A9GCY9_ARUDO</name>
<dbReference type="EMBL" id="GBRH01174956">
    <property type="protein sequence ID" value="JAE22940.1"/>
    <property type="molecule type" value="Transcribed_RNA"/>
</dbReference>
<reference evidence="1" key="2">
    <citation type="journal article" date="2015" name="Data Brief">
        <title>Shoot transcriptome of the giant reed, Arundo donax.</title>
        <authorList>
            <person name="Barrero R.A."/>
            <person name="Guerrero F.D."/>
            <person name="Moolhuijzen P."/>
            <person name="Goolsby J.A."/>
            <person name="Tidwell J."/>
            <person name="Bellgard S.E."/>
            <person name="Bellgard M.I."/>
        </authorList>
    </citation>
    <scope>NUCLEOTIDE SEQUENCE</scope>
    <source>
        <tissue evidence="1">Shoot tissue taken approximately 20 cm above the soil surface</tissue>
    </source>
</reference>
<dbReference type="AlphaFoldDB" id="A0A0A9GCY9"/>
<reference evidence="1" key="1">
    <citation type="submission" date="2014-09" db="EMBL/GenBank/DDBJ databases">
        <authorList>
            <person name="Magalhaes I.L.F."/>
            <person name="Oliveira U."/>
            <person name="Santos F.R."/>
            <person name="Vidigal T.H.D.A."/>
            <person name="Brescovit A.D."/>
            <person name="Santos A.J."/>
        </authorList>
    </citation>
    <scope>NUCLEOTIDE SEQUENCE</scope>
    <source>
        <tissue evidence="1">Shoot tissue taken approximately 20 cm above the soil surface</tissue>
    </source>
</reference>
<evidence type="ECO:0000313" key="1">
    <source>
        <dbReference type="EMBL" id="JAE22940.1"/>
    </source>
</evidence>